<evidence type="ECO:0000259" key="3">
    <source>
        <dbReference type="Pfam" id="PF23361"/>
    </source>
</evidence>
<accession>A0A835YQP2</accession>
<dbReference type="GO" id="GO:0016020">
    <property type="term" value="C:membrane"/>
    <property type="evidence" value="ECO:0007669"/>
    <property type="project" value="TreeGrafter"/>
</dbReference>
<protein>
    <submittedName>
        <fullName evidence="5">Uncharacterized protein</fullName>
    </submittedName>
</protein>
<dbReference type="SUPFAM" id="SSF50952">
    <property type="entry name" value="Soluble quinoprotein glucose dehydrogenase"/>
    <property type="match status" value="1"/>
</dbReference>
<dbReference type="GO" id="GO:0008104">
    <property type="term" value="P:intracellular protein localization"/>
    <property type="evidence" value="ECO:0007669"/>
    <property type="project" value="TreeGrafter"/>
</dbReference>
<feature type="domain" description="BBS7 helical hairpin" evidence="2">
    <location>
        <begin position="868"/>
        <end position="913"/>
    </location>
</feature>
<feature type="coiled-coil region" evidence="1">
    <location>
        <begin position="447"/>
        <end position="474"/>
    </location>
</feature>
<sequence>MVDADANSEPHYPSDVPFSLDRYDLAQVATTSHRGTLALLPSKKGKQKFVVGDDAGDVRVFEMKRGELQEAAVYSELGGPITALAVDALDRIFATQGSRIAGLTRKGKEFFKMGSTLTETMHHLAVDGTFIFTGCEFIFNLYDDGKDVAFHMCHDRIGALIVVRGMAGDGGAVAVLGCANHSVIVVRGGDVVARASVSGPGGTVAVLGCANHSVIVVRGGDVVARASVSGPVTALLHAGSGHIYYGTEDGTVGLLDYANTITGGGSGSESMITLQEMWLLSGGSAGVTALDACDLTGNGRAELVVGRDDGAIQLVVGRDDGAIQLDMGSDDGAIQVFGFPAAADGGSGGSSGGGTFAAGGSFAQGAERLLFEAALGESVRALQCGVVSAAGYKEVVVLGLSGAWGIVSAAAYKEVVVLGLSGTVVGYTTEPLGRVDAGDEGGRTVGVVQTENRVRQLQKEVQELQRKVAAEREKALSAAKLSAAKGGEGGGPALMPHVQPFQALATCALDADAAAYRMNVEIPVPIDVVLLQIEIPVLIDMVLLQSSIHLDFLDVSDESQASAVCTVCAPAAGNAAALMAVYSAAALMAVCSAPTLMAAYCRQEGTRRLMEGTRRLMIRVRTTEGDSGDVSLTVVARPEGGGGGGGGEAQGAISRKNAQVVKFKIRPLSLHHRVHAERGQEEKWPEPGEEAPGPPMNELRLTGGFTLGVVHDWVAQCLPGVPPEAQSDTMNLKFRNAFTGSVLTCRYRKGEAVARSDSASALAILREAFETGAIQRRIHLSHNYQPCRASVPRMLDLLRPKLEALLALSRQHALINAIRELAQAEGGGGGGGSPPWLSPEYANILANATTIEKYAGILANATMKKKARARVAEFKARPRALEYVGGIITDLFVDWHKLQGHDVKHRIPDVEAAVLSGDLGAAAGLFAEA</sequence>
<dbReference type="EMBL" id="JAFCMP010000516">
    <property type="protein sequence ID" value="KAG5178282.1"/>
    <property type="molecule type" value="Genomic_DNA"/>
</dbReference>
<feature type="domain" description="BBS7 platform" evidence="3">
    <location>
        <begin position="695"/>
        <end position="782"/>
    </location>
</feature>
<comment type="caution">
    <text evidence="5">The sequence shown here is derived from an EMBL/GenBank/DDBJ whole genome shotgun (WGS) entry which is preliminary data.</text>
</comment>
<dbReference type="InterPro" id="IPR056333">
    <property type="entry name" value="BBS7_pf_dom"/>
</dbReference>
<reference evidence="5" key="1">
    <citation type="submission" date="2021-02" db="EMBL/GenBank/DDBJ databases">
        <title>First Annotated Genome of the Yellow-green Alga Tribonema minus.</title>
        <authorList>
            <person name="Mahan K.M."/>
        </authorList>
    </citation>
    <scope>NUCLEOTIDE SEQUENCE</scope>
    <source>
        <strain evidence="5">UTEX B ZZ1240</strain>
    </source>
</reference>
<evidence type="ECO:0000313" key="5">
    <source>
        <dbReference type="EMBL" id="KAG5178282.1"/>
    </source>
</evidence>
<dbReference type="GO" id="GO:0060271">
    <property type="term" value="P:cilium assembly"/>
    <property type="evidence" value="ECO:0007669"/>
    <property type="project" value="TreeGrafter"/>
</dbReference>
<dbReference type="OrthoDB" id="414590at2759"/>
<evidence type="ECO:0000259" key="4">
    <source>
        <dbReference type="Pfam" id="PF23743"/>
    </source>
</evidence>
<feature type="domain" description="BBS7 beta-propeller" evidence="4">
    <location>
        <begin position="38"/>
        <end position="200"/>
    </location>
</feature>
<evidence type="ECO:0000259" key="2">
    <source>
        <dbReference type="Pfam" id="PF23349"/>
    </source>
</evidence>
<keyword evidence="1" id="KW-0175">Coiled coil</keyword>
<dbReference type="AlphaFoldDB" id="A0A835YQP2"/>
<dbReference type="Pfam" id="PF23361">
    <property type="entry name" value="BBS7_pf"/>
    <property type="match status" value="1"/>
</dbReference>
<dbReference type="InterPro" id="IPR015943">
    <property type="entry name" value="WD40/YVTN_repeat-like_dom_sf"/>
</dbReference>
<proteinExistence type="predicted"/>
<gene>
    <name evidence="5" type="ORF">JKP88DRAFT_330058</name>
</gene>
<organism evidence="5 6">
    <name type="scientific">Tribonema minus</name>
    <dbReference type="NCBI Taxonomy" id="303371"/>
    <lineage>
        <taxon>Eukaryota</taxon>
        <taxon>Sar</taxon>
        <taxon>Stramenopiles</taxon>
        <taxon>Ochrophyta</taxon>
        <taxon>PX clade</taxon>
        <taxon>Xanthophyceae</taxon>
        <taxon>Tribonematales</taxon>
        <taxon>Tribonemataceae</taxon>
        <taxon>Tribonema</taxon>
    </lineage>
</organism>
<dbReference type="Pfam" id="PF23743">
    <property type="entry name" value="Beta-prop_BBS7"/>
    <property type="match status" value="2"/>
</dbReference>
<feature type="domain" description="BBS7 helical hairpin" evidence="2">
    <location>
        <begin position="789"/>
        <end position="853"/>
    </location>
</feature>
<dbReference type="GO" id="GO:0005930">
    <property type="term" value="C:axoneme"/>
    <property type="evidence" value="ECO:0007669"/>
    <property type="project" value="TreeGrafter"/>
</dbReference>
<dbReference type="PANTHER" id="PTHR16074:SF4">
    <property type="entry name" value="BARDET-BIEDL SYNDROME 7 PROTEIN"/>
    <property type="match status" value="1"/>
</dbReference>
<dbReference type="InterPro" id="IPR011041">
    <property type="entry name" value="Quinoprot_gluc/sorb_DH_b-prop"/>
</dbReference>
<dbReference type="Pfam" id="PF23349">
    <property type="entry name" value="BBS7_hp"/>
    <property type="match status" value="2"/>
</dbReference>
<dbReference type="GO" id="GO:0036064">
    <property type="term" value="C:ciliary basal body"/>
    <property type="evidence" value="ECO:0007669"/>
    <property type="project" value="TreeGrafter"/>
</dbReference>
<dbReference type="Gene3D" id="2.130.10.10">
    <property type="entry name" value="YVTN repeat-like/Quinoprotein amine dehydrogenase"/>
    <property type="match status" value="1"/>
</dbReference>
<dbReference type="Proteomes" id="UP000664859">
    <property type="component" value="Unassembled WGS sequence"/>
</dbReference>
<dbReference type="InterPro" id="IPR056335">
    <property type="entry name" value="BBS7_hairpin"/>
</dbReference>
<keyword evidence="6" id="KW-1185">Reference proteome</keyword>
<evidence type="ECO:0000313" key="6">
    <source>
        <dbReference type="Proteomes" id="UP000664859"/>
    </source>
</evidence>
<evidence type="ECO:0000256" key="1">
    <source>
        <dbReference type="SAM" id="Coils"/>
    </source>
</evidence>
<name>A0A835YQP2_9STRA</name>
<dbReference type="GO" id="GO:0034464">
    <property type="term" value="C:BBSome"/>
    <property type="evidence" value="ECO:0007669"/>
    <property type="project" value="TreeGrafter"/>
</dbReference>
<feature type="domain" description="BBS7 beta-propeller" evidence="4">
    <location>
        <begin position="203"/>
        <end position="314"/>
    </location>
</feature>
<dbReference type="PANTHER" id="PTHR16074">
    <property type="entry name" value="BARDET-BIEDL SYNDROME 7 PROTEIN"/>
    <property type="match status" value="1"/>
</dbReference>
<dbReference type="InterPro" id="IPR056332">
    <property type="entry name" value="Beta-prop_BBS7"/>
</dbReference>